<dbReference type="InterPro" id="IPR023214">
    <property type="entry name" value="HAD_sf"/>
</dbReference>
<name>A0ABT7UCU8_9FIRM</name>
<dbReference type="PROSITE" id="PS01229">
    <property type="entry name" value="COF_2"/>
    <property type="match status" value="1"/>
</dbReference>
<reference evidence="2" key="1">
    <citation type="submission" date="2023-06" db="EMBL/GenBank/DDBJ databases">
        <title>Identification and characterization of horizontal gene transfer across gut microbiota members of farm animals based on homology search.</title>
        <authorList>
            <person name="Zeman M."/>
            <person name="Kubasova T."/>
            <person name="Jahodarova E."/>
            <person name="Nykrynova M."/>
            <person name="Rychlik I."/>
        </authorList>
    </citation>
    <scope>NUCLEOTIDE SEQUENCE [LARGE SCALE GENOMIC DNA]</scope>
    <source>
        <strain evidence="2">ET39</strain>
    </source>
</reference>
<evidence type="ECO:0000313" key="2">
    <source>
        <dbReference type="Proteomes" id="UP001529340"/>
    </source>
</evidence>
<dbReference type="EMBL" id="JAUDCG010000029">
    <property type="protein sequence ID" value="MDM8157448.1"/>
    <property type="molecule type" value="Genomic_DNA"/>
</dbReference>
<dbReference type="PANTHER" id="PTHR10000:SF8">
    <property type="entry name" value="HAD SUPERFAMILY HYDROLASE-LIKE, TYPE 3"/>
    <property type="match status" value="1"/>
</dbReference>
<dbReference type="EC" id="3.1.3.-" evidence="1"/>
<accession>A0ABT7UCU8</accession>
<organism evidence="1 2">
    <name type="scientific">Amedibacillus dolichus</name>
    <dbReference type="NCBI Taxonomy" id="31971"/>
    <lineage>
        <taxon>Bacteria</taxon>
        <taxon>Bacillati</taxon>
        <taxon>Bacillota</taxon>
        <taxon>Erysipelotrichia</taxon>
        <taxon>Erysipelotrichales</taxon>
        <taxon>Erysipelotrichaceae</taxon>
        <taxon>Amedibacillus</taxon>
    </lineage>
</organism>
<proteinExistence type="predicted"/>
<dbReference type="SFLD" id="SFLDG01140">
    <property type="entry name" value="C2.B:_Phosphomannomutase_and_P"/>
    <property type="match status" value="1"/>
</dbReference>
<dbReference type="Proteomes" id="UP001529340">
    <property type="component" value="Unassembled WGS sequence"/>
</dbReference>
<dbReference type="NCBIfam" id="TIGR01484">
    <property type="entry name" value="HAD-SF-IIB"/>
    <property type="match status" value="1"/>
</dbReference>
<dbReference type="InterPro" id="IPR006379">
    <property type="entry name" value="HAD-SF_hydro_IIB"/>
</dbReference>
<dbReference type="InterPro" id="IPR036412">
    <property type="entry name" value="HAD-like_sf"/>
</dbReference>
<dbReference type="NCBIfam" id="TIGR00099">
    <property type="entry name" value="Cof-subfamily"/>
    <property type="match status" value="1"/>
</dbReference>
<dbReference type="Gene3D" id="3.30.1240.10">
    <property type="match status" value="1"/>
</dbReference>
<dbReference type="SUPFAM" id="SSF56784">
    <property type="entry name" value="HAD-like"/>
    <property type="match status" value="1"/>
</dbReference>
<reference evidence="1 2" key="2">
    <citation type="submission" date="2023-06" db="EMBL/GenBank/DDBJ databases">
        <title>Identification and characterization of horizontal gene transfer across gut microbiota members of farm animals based on homology search.</title>
        <authorList>
            <person name="Schwarzerova J."/>
            <person name="Nykrynova M."/>
            <person name="Jureckova K."/>
            <person name="Cejkova D."/>
            <person name="Rychlik I."/>
        </authorList>
    </citation>
    <scope>NUCLEOTIDE SEQUENCE [LARGE SCALE GENOMIC DNA]</scope>
    <source>
        <strain evidence="1 2">ET39</strain>
    </source>
</reference>
<comment type="caution">
    <text evidence="1">The sequence shown here is derived from an EMBL/GenBank/DDBJ whole genome shotgun (WGS) entry which is preliminary data.</text>
</comment>
<dbReference type="InterPro" id="IPR000150">
    <property type="entry name" value="Cof"/>
</dbReference>
<dbReference type="PANTHER" id="PTHR10000">
    <property type="entry name" value="PHOSPHOSERINE PHOSPHATASE"/>
    <property type="match status" value="1"/>
</dbReference>
<keyword evidence="2" id="KW-1185">Reference proteome</keyword>
<dbReference type="GO" id="GO:0016787">
    <property type="term" value="F:hydrolase activity"/>
    <property type="evidence" value="ECO:0007669"/>
    <property type="project" value="UniProtKB-KW"/>
</dbReference>
<dbReference type="Gene3D" id="3.40.50.1000">
    <property type="entry name" value="HAD superfamily/HAD-like"/>
    <property type="match status" value="1"/>
</dbReference>
<dbReference type="SFLD" id="SFLDS00003">
    <property type="entry name" value="Haloacid_Dehalogenase"/>
    <property type="match status" value="1"/>
</dbReference>
<dbReference type="CDD" id="cd07516">
    <property type="entry name" value="HAD_Pase"/>
    <property type="match status" value="1"/>
</dbReference>
<dbReference type="RefSeq" id="WP_289607900.1">
    <property type="nucleotide sequence ID" value="NZ_JAUDCG010000029.1"/>
</dbReference>
<sequence length="272" mass="30182">MIRLVACDLDETLLDDEKNIPLRNREAIAAFEAQGGIFVPCTGRIYTGLDRTLKQLGADGKAGHYVISTNGALITENTGRICASQGVDPQKALELTRYARENGMGIELFTGEGIIYYENIDALEEEQLPMFNKEIRRMPQDLRFITSCIVPKVLYERRDLPFLRQFVEAMPAGLKEGLEISYSSDRYIELNHIGVHKGSGLRQLADMLSIPMSETMAIGDNYNDLEMLKAAGYSAAMANAPADIQAVCTYVCRHTYQECGVAEALAVAMQLR</sequence>
<keyword evidence="1" id="KW-0378">Hydrolase</keyword>
<gene>
    <name evidence="1" type="ORF">QUV96_07345</name>
</gene>
<evidence type="ECO:0000313" key="1">
    <source>
        <dbReference type="EMBL" id="MDM8157448.1"/>
    </source>
</evidence>
<protein>
    <submittedName>
        <fullName evidence="1">Cof-type HAD-IIB family hydrolase</fullName>
        <ecNumber evidence="1">3.1.3.-</ecNumber>
    </submittedName>
</protein>
<dbReference type="Pfam" id="PF08282">
    <property type="entry name" value="Hydrolase_3"/>
    <property type="match status" value="1"/>
</dbReference>